<proteinExistence type="predicted"/>
<evidence type="ECO:0000256" key="7">
    <source>
        <dbReference type="PIRNR" id="PIRNR003169"/>
    </source>
</evidence>
<feature type="coiled-coil region" evidence="8">
    <location>
        <begin position="85"/>
        <end position="133"/>
    </location>
</feature>
<dbReference type="Pfam" id="PF05384">
    <property type="entry name" value="DegS"/>
    <property type="match status" value="1"/>
</dbReference>
<dbReference type="InterPro" id="IPR050482">
    <property type="entry name" value="Sensor_HK_TwoCompSys"/>
</dbReference>
<dbReference type="EC" id="2.7.13.3" evidence="7"/>
<comment type="subcellular location">
    <subcellularLocation>
        <location evidence="7">Cytoplasm</location>
    </subcellularLocation>
</comment>
<dbReference type="SUPFAM" id="SSF55874">
    <property type="entry name" value="ATPase domain of HSP90 chaperone/DNA topoisomerase II/histidine kinase"/>
    <property type="match status" value="1"/>
</dbReference>
<dbReference type="Gene3D" id="3.30.565.10">
    <property type="entry name" value="Histidine kinase-like ATPase, C-terminal domain"/>
    <property type="match status" value="1"/>
</dbReference>
<keyword evidence="11" id="KW-1185">Reference proteome</keyword>
<dbReference type="GO" id="GO:0016301">
    <property type="term" value="F:kinase activity"/>
    <property type="evidence" value="ECO:0007669"/>
    <property type="project" value="UniProtKB-KW"/>
</dbReference>
<gene>
    <name evidence="10" type="ORF">ACFPTR_06010</name>
</gene>
<feature type="coiled-coil region" evidence="8">
    <location>
        <begin position="21"/>
        <end position="55"/>
    </location>
</feature>
<evidence type="ECO:0000256" key="2">
    <source>
        <dbReference type="ARBA" id="ARBA00022679"/>
    </source>
</evidence>
<feature type="domain" description="Histidine kinase" evidence="9">
    <location>
        <begin position="178"/>
        <end position="375"/>
    </location>
</feature>
<evidence type="ECO:0000256" key="8">
    <source>
        <dbReference type="SAM" id="Coils"/>
    </source>
</evidence>
<dbReference type="InterPro" id="IPR016381">
    <property type="entry name" value="Sig_transdc_His_kinase_DegS"/>
</dbReference>
<comment type="catalytic activity">
    <reaction evidence="1 7">
        <text>ATP + protein L-histidine = ADP + protein N-phospho-L-histidine.</text>
        <dbReference type="EC" id="2.7.13.3"/>
    </reaction>
</comment>
<evidence type="ECO:0000256" key="4">
    <source>
        <dbReference type="ARBA" id="ARBA00022777"/>
    </source>
</evidence>
<protein>
    <recommendedName>
        <fullName evidence="7">Signal transduction histidine-protein kinase/phosphatase DegS</fullName>
        <ecNumber evidence="7">2.7.13.3</ecNumber>
        <ecNumber evidence="7">3.1.3.-</ecNumber>
    </recommendedName>
</protein>
<dbReference type="PANTHER" id="PTHR24421:SF55">
    <property type="entry name" value="SENSOR HISTIDINE KINASE YDFH"/>
    <property type="match status" value="1"/>
</dbReference>
<keyword evidence="7" id="KW-0378">Hydrolase</keyword>
<dbReference type="InterPro" id="IPR011712">
    <property type="entry name" value="Sig_transdc_His_kin_sub3_dim/P"/>
</dbReference>
<evidence type="ECO:0000256" key="3">
    <source>
        <dbReference type="ARBA" id="ARBA00022741"/>
    </source>
</evidence>
<evidence type="ECO:0000256" key="1">
    <source>
        <dbReference type="ARBA" id="ARBA00000085"/>
    </source>
</evidence>
<dbReference type="Pfam" id="PF07730">
    <property type="entry name" value="HisKA_3"/>
    <property type="match status" value="1"/>
</dbReference>
<dbReference type="RefSeq" id="WP_270898330.1">
    <property type="nucleotide sequence ID" value="NZ_JBHSPF010000022.1"/>
</dbReference>
<organism evidence="10 11">
    <name type="scientific">Aliibacillus thermotolerans</name>
    <dbReference type="NCBI Taxonomy" id="1834418"/>
    <lineage>
        <taxon>Bacteria</taxon>
        <taxon>Bacillati</taxon>
        <taxon>Bacillota</taxon>
        <taxon>Bacilli</taxon>
        <taxon>Bacillales</taxon>
        <taxon>Bacillaceae</taxon>
        <taxon>Aliibacillus</taxon>
    </lineage>
</organism>
<dbReference type="PIRSF" id="PIRSF003169">
    <property type="entry name" value="STHK_DegS"/>
    <property type="match status" value="1"/>
</dbReference>
<dbReference type="PROSITE" id="PS50109">
    <property type="entry name" value="HIS_KIN"/>
    <property type="match status" value="1"/>
</dbReference>
<dbReference type="Proteomes" id="UP001596143">
    <property type="component" value="Unassembled WGS sequence"/>
</dbReference>
<dbReference type="Gene3D" id="1.20.5.1930">
    <property type="match status" value="1"/>
</dbReference>
<dbReference type="CDD" id="cd16917">
    <property type="entry name" value="HATPase_UhpB-NarQ-NarX-like"/>
    <property type="match status" value="1"/>
</dbReference>
<keyword evidence="8" id="KW-0175">Coiled coil</keyword>
<dbReference type="InterPro" id="IPR003594">
    <property type="entry name" value="HATPase_dom"/>
</dbReference>
<keyword evidence="7" id="KW-0963">Cytoplasm</keyword>
<dbReference type="InterPro" id="IPR008595">
    <property type="entry name" value="DegS"/>
</dbReference>
<name>A0ABW0U4N9_9BACI</name>
<dbReference type="EMBL" id="JBHSPF010000022">
    <property type="protein sequence ID" value="MFC5628452.1"/>
    <property type="molecule type" value="Genomic_DNA"/>
</dbReference>
<keyword evidence="5 7" id="KW-0067">ATP-binding</keyword>
<evidence type="ECO:0000256" key="5">
    <source>
        <dbReference type="ARBA" id="ARBA00022840"/>
    </source>
</evidence>
<keyword evidence="2 7" id="KW-0808">Transferase</keyword>
<dbReference type="EC" id="3.1.3.-" evidence="7"/>
<dbReference type="Pfam" id="PF02518">
    <property type="entry name" value="HATPase_c"/>
    <property type="match status" value="1"/>
</dbReference>
<comment type="function">
    <text evidence="7">Member of the two-component regulatory system DegS/DegU, which plays an important role in the transition growth phase.</text>
</comment>
<evidence type="ECO:0000259" key="9">
    <source>
        <dbReference type="PROSITE" id="PS50109"/>
    </source>
</evidence>
<accession>A0ABW0U4N9</accession>
<keyword evidence="4 7" id="KW-0418">Kinase</keyword>
<evidence type="ECO:0000313" key="11">
    <source>
        <dbReference type="Proteomes" id="UP001596143"/>
    </source>
</evidence>
<dbReference type="PANTHER" id="PTHR24421">
    <property type="entry name" value="NITRATE/NITRITE SENSOR PROTEIN NARX-RELATED"/>
    <property type="match status" value="1"/>
</dbReference>
<reference evidence="11" key="1">
    <citation type="journal article" date="2019" name="Int. J. Syst. Evol. Microbiol.">
        <title>The Global Catalogue of Microorganisms (GCM) 10K type strain sequencing project: providing services to taxonomists for standard genome sequencing and annotation.</title>
        <authorList>
            <consortium name="The Broad Institute Genomics Platform"/>
            <consortium name="The Broad Institute Genome Sequencing Center for Infectious Disease"/>
            <person name="Wu L."/>
            <person name="Ma J."/>
        </authorList>
    </citation>
    <scope>NUCLEOTIDE SEQUENCE [LARGE SCALE GENOMIC DNA]</scope>
    <source>
        <strain evidence="11">CGMCC 1.15790</strain>
    </source>
</reference>
<evidence type="ECO:0000256" key="6">
    <source>
        <dbReference type="ARBA" id="ARBA00023012"/>
    </source>
</evidence>
<sequence>MSKLTLDNIIQKMLITVEQSKEQVFEINQQSRQEYESLKKELMDIQKQVAMIIDESEKTELHARFARNRLVEVSRYFKEYSNEDVKEAYEKANELQMKLVLLEQEEKRLRERRDHIERRLLQLEGTIERAELLVSQMSVVYNYLTGDLKDVGELIEDAKEKQQFGLKIIEAQEEERKRVAREIHDGPAQMLANVLLRSEIVEKVSVDKGMEAALSEIKDLRKMIRTSLAEVRRIIYDLRPMALDDLGLIPTLAKYLKHVEELTDIDIRFTHIGRDARLPTHMEVALFRLVQEAVQNAHKHGNPTEIHVKVEMKPSNIVIVVKDDGKGFDVSETKKEESFGLMGMKERIAALKGELTIDSSPRKGTVVLIQAPIENAFHRNTSSLSKQKG</sequence>
<dbReference type="InterPro" id="IPR005467">
    <property type="entry name" value="His_kinase_dom"/>
</dbReference>
<dbReference type="InterPro" id="IPR036890">
    <property type="entry name" value="HATPase_C_sf"/>
</dbReference>
<keyword evidence="7" id="KW-0904">Protein phosphatase</keyword>
<evidence type="ECO:0000313" key="10">
    <source>
        <dbReference type="EMBL" id="MFC5628452.1"/>
    </source>
</evidence>
<keyword evidence="3 7" id="KW-0547">Nucleotide-binding</keyword>
<dbReference type="SMART" id="SM00387">
    <property type="entry name" value="HATPase_c"/>
    <property type="match status" value="1"/>
</dbReference>
<comment type="caution">
    <text evidence="10">The sequence shown here is derived from an EMBL/GenBank/DDBJ whole genome shotgun (WGS) entry which is preliminary data.</text>
</comment>
<keyword evidence="6 7" id="KW-0902">Two-component regulatory system</keyword>